<gene>
    <name evidence="8" type="ORF">FE257_011918</name>
</gene>
<accession>A0AAD4GR56</accession>
<dbReference type="GO" id="GO:0000422">
    <property type="term" value="P:autophagy of mitochondrion"/>
    <property type="evidence" value="ECO:0007669"/>
    <property type="project" value="TreeGrafter"/>
</dbReference>
<sequence length="241" mass="26622">MASSSSFSNQVPSLSTFPFLTPQEFDCACDAFVDRVIHVSNISNVGWFSVRVVHEATGPILKLSRSLDTTNIPHYSNSLSEAEDPQESQLEIREDDPEALVRTSNPGVGLQVDYDIILSPTYQVPVLYFILRQADNPIPLGIDAIYQYLVPDQYREELESVGVMGGVSSGYHPQSGAPVFFAHPCNTAEAMKHIAGQQHVTPELYLILWLGLVGSRLGLHLPRELFAKKADMEGFRGETKS</sequence>
<dbReference type="PANTHER" id="PTHR14957">
    <property type="entry name" value="UBIQUITIN-LIKE-CONJUGATING ENZYME ATG10"/>
    <property type="match status" value="1"/>
</dbReference>
<reference evidence="8" key="2">
    <citation type="submission" date="2020-02" db="EMBL/GenBank/DDBJ databases">
        <authorList>
            <person name="Gilchrist C.L.M."/>
            <person name="Chooi Y.-H."/>
        </authorList>
    </citation>
    <scope>NUCLEOTIDE SEQUENCE</scope>
    <source>
        <strain evidence="8">MST-FP2251</strain>
    </source>
</reference>
<keyword evidence="3" id="KW-0808">Transferase</keyword>
<keyword evidence="9" id="KW-1185">Reference proteome</keyword>
<dbReference type="GO" id="GO:0015031">
    <property type="term" value="P:protein transport"/>
    <property type="evidence" value="ECO:0007669"/>
    <property type="project" value="UniProtKB-KW"/>
</dbReference>
<evidence type="ECO:0000256" key="4">
    <source>
        <dbReference type="ARBA" id="ARBA00022786"/>
    </source>
</evidence>
<dbReference type="Gene3D" id="3.30.1460.50">
    <property type="match status" value="1"/>
</dbReference>
<dbReference type="Proteomes" id="UP001194746">
    <property type="component" value="Unassembled WGS sequence"/>
</dbReference>
<dbReference type="GO" id="GO:0005829">
    <property type="term" value="C:cytosol"/>
    <property type="evidence" value="ECO:0007669"/>
    <property type="project" value="TreeGrafter"/>
</dbReference>
<keyword evidence="5" id="KW-0653">Protein transport</keyword>
<evidence type="ECO:0000256" key="7">
    <source>
        <dbReference type="ARBA" id="ARBA00029833"/>
    </source>
</evidence>
<proteinExistence type="inferred from homology"/>
<keyword evidence="4" id="KW-0833">Ubl conjugation pathway</keyword>
<evidence type="ECO:0000256" key="6">
    <source>
        <dbReference type="ARBA" id="ARBA00023006"/>
    </source>
</evidence>
<dbReference type="InterPro" id="IPR007135">
    <property type="entry name" value="Atg3/Atg10"/>
</dbReference>
<evidence type="ECO:0000256" key="5">
    <source>
        <dbReference type="ARBA" id="ARBA00022927"/>
    </source>
</evidence>
<comment type="similarity">
    <text evidence="1">Belongs to the ATG10 family.</text>
</comment>
<evidence type="ECO:0000313" key="9">
    <source>
        <dbReference type="Proteomes" id="UP001194746"/>
    </source>
</evidence>
<dbReference type="GO" id="GO:0061651">
    <property type="term" value="F:Atg12 conjugating enzyme activity"/>
    <property type="evidence" value="ECO:0007669"/>
    <property type="project" value="TreeGrafter"/>
</dbReference>
<keyword evidence="6" id="KW-0072">Autophagy</keyword>
<comment type="caution">
    <text evidence="8">The sequence shown here is derived from an EMBL/GenBank/DDBJ whole genome shotgun (WGS) entry which is preliminary data.</text>
</comment>
<name>A0AAD4GR56_ASPNN</name>
<dbReference type="GO" id="GO:0000045">
    <property type="term" value="P:autophagosome assembly"/>
    <property type="evidence" value="ECO:0007669"/>
    <property type="project" value="TreeGrafter"/>
</dbReference>
<dbReference type="AlphaFoldDB" id="A0AAD4GR56"/>
<reference evidence="8" key="1">
    <citation type="journal article" date="2019" name="Beilstein J. Org. Chem.">
        <title>Nanangenines: drimane sesquiterpenoids as the dominant metabolite cohort of a novel Australian fungus, Aspergillus nanangensis.</title>
        <authorList>
            <person name="Lacey H.J."/>
            <person name="Gilchrist C.L.M."/>
            <person name="Crombie A."/>
            <person name="Kalaitzis J.A."/>
            <person name="Vuong D."/>
            <person name="Rutledge P.J."/>
            <person name="Turner P."/>
            <person name="Pitt J.I."/>
            <person name="Lacey E."/>
            <person name="Chooi Y.H."/>
            <person name="Piggott A.M."/>
        </authorList>
    </citation>
    <scope>NUCLEOTIDE SEQUENCE</scope>
    <source>
        <strain evidence="8">MST-FP2251</strain>
    </source>
</reference>
<keyword evidence="5" id="KW-0813">Transport</keyword>
<protein>
    <recommendedName>
        <fullName evidence="2">Ubiquitin-like-conjugating enzyme ATG10</fullName>
    </recommendedName>
    <alternativeName>
        <fullName evidence="7">Autophagy-related protein 10</fullName>
    </alternativeName>
</protein>
<dbReference type="EMBL" id="VCAU01000081">
    <property type="protein sequence ID" value="KAF9886195.1"/>
    <property type="molecule type" value="Genomic_DNA"/>
</dbReference>
<dbReference type="PANTHER" id="PTHR14957:SF1">
    <property type="entry name" value="UBIQUITIN-LIKE-CONJUGATING ENZYME ATG10"/>
    <property type="match status" value="1"/>
</dbReference>
<evidence type="ECO:0000256" key="1">
    <source>
        <dbReference type="ARBA" id="ARBA00005696"/>
    </source>
</evidence>
<dbReference type="Pfam" id="PF03987">
    <property type="entry name" value="Autophagy_act_C"/>
    <property type="match status" value="1"/>
</dbReference>
<organism evidence="8 9">
    <name type="scientific">Aspergillus nanangensis</name>
    <dbReference type="NCBI Taxonomy" id="2582783"/>
    <lineage>
        <taxon>Eukaryota</taxon>
        <taxon>Fungi</taxon>
        <taxon>Dikarya</taxon>
        <taxon>Ascomycota</taxon>
        <taxon>Pezizomycotina</taxon>
        <taxon>Eurotiomycetes</taxon>
        <taxon>Eurotiomycetidae</taxon>
        <taxon>Eurotiales</taxon>
        <taxon>Aspergillaceae</taxon>
        <taxon>Aspergillus</taxon>
        <taxon>Aspergillus subgen. Circumdati</taxon>
    </lineage>
</organism>
<evidence type="ECO:0000256" key="3">
    <source>
        <dbReference type="ARBA" id="ARBA00022679"/>
    </source>
</evidence>
<evidence type="ECO:0000256" key="2">
    <source>
        <dbReference type="ARBA" id="ARBA00021099"/>
    </source>
</evidence>
<dbReference type="GO" id="GO:0032446">
    <property type="term" value="P:protein modification by small protein conjugation"/>
    <property type="evidence" value="ECO:0007669"/>
    <property type="project" value="TreeGrafter"/>
</dbReference>
<evidence type="ECO:0000313" key="8">
    <source>
        <dbReference type="EMBL" id="KAF9886195.1"/>
    </source>
</evidence>